<feature type="transmembrane region" description="Helical" evidence="7">
    <location>
        <begin position="7"/>
        <end position="29"/>
    </location>
</feature>
<dbReference type="Proteomes" id="UP000717624">
    <property type="component" value="Unassembled WGS sequence"/>
</dbReference>
<feature type="transmembrane region" description="Helical" evidence="7">
    <location>
        <begin position="206"/>
        <end position="224"/>
    </location>
</feature>
<dbReference type="RefSeq" id="WP_204518848.1">
    <property type="nucleotide sequence ID" value="NZ_BAABIN010000014.1"/>
</dbReference>
<evidence type="ECO:0000256" key="2">
    <source>
        <dbReference type="ARBA" id="ARBA00007400"/>
    </source>
</evidence>
<evidence type="ECO:0000313" key="9">
    <source>
        <dbReference type="EMBL" id="MBM7591110.1"/>
    </source>
</evidence>
<feature type="domain" description="Acyltransferase 3" evidence="8">
    <location>
        <begin position="14"/>
        <end position="316"/>
    </location>
</feature>
<feature type="transmembrane region" description="Helical" evidence="7">
    <location>
        <begin position="147"/>
        <end position="164"/>
    </location>
</feature>
<dbReference type="GO" id="GO:0005886">
    <property type="term" value="C:plasma membrane"/>
    <property type="evidence" value="ECO:0007669"/>
    <property type="project" value="UniProtKB-SubCell"/>
</dbReference>
<feature type="transmembrane region" description="Helical" evidence="7">
    <location>
        <begin position="262"/>
        <end position="280"/>
    </location>
</feature>
<evidence type="ECO:0000256" key="5">
    <source>
        <dbReference type="ARBA" id="ARBA00022989"/>
    </source>
</evidence>
<dbReference type="Pfam" id="PF01757">
    <property type="entry name" value="Acyl_transf_3"/>
    <property type="match status" value="1"/>
</dbReference>
<evidence type="ECO:0000256" key="4">
    <source>
        <dbReference type="ARBA" id="ARBA00022692"/>
    </source>
</evidence>
<keyword evidence="5 7" id="KW-1133">Transmembrane helix</keyword>
<dbReference type="AlphaFoldDB" id="A0A938Y0J9"/>
<evidence type="ECO:0000256" key="7">
    <source>
        <dbReference type="SAM" id="Phobius"/>
    </source>
</evidence>
<keyword evidence="6 7" id="KW-0472">Membrane</keyword>
<feature type="transmembrane region" description="Helical" evidence="7">
    <location>
        <begin position="230"/>
        <end position="250"/>
    </location>
</feature>
<evidence type="ECO:0000259" key="8">
    <source>
        <dbReference type="Pfam" id="PF01757"/>
    </source>
</evidence>
<dbReference type="InterPro" id="IPR002656">
    <property type="entry name" value="Acyl_transf_3_dom"/>
</dbReference>
<feature type="transmembrane region" description="Helical" evidence="7">
    <location>
        <begin position="79"/>
        <end position="100"/>
    </location>
</feature>
<evidence type="ECO:0000256" key="1">
    <source>
        <dbReference type="ARBA" id="ARBA00004651"/>
    </source>
</evidence>
<evidence type="ECO:0000256" key="6">
    <source>
        <dbReference type="ARBA" id="ARBA00023136"/>
    </source>
</evidence>
<feature type="transmembrane region" description="Helical" evidence="7">
    <location>
        <begin position="120"/>
        <end position="138"/>
    </location>
</feature>
<comment type="caution">
    <text evidence="9">The sequence shown here is derived from an EMBL/GenBank/DDBJ whole genome shotgun (WGS) entry which is preliminary data.</text>
</comment>
<comment type="subcellular location">
    <subcellularLocation>
        <location evidence="1">Cell membrane</location>
        <topology evidence="1">Multi-pass membrane protein</topology>
    </subcellularLocation>
</comment>
<accession>A0A938Y0J9</accession>
<dbReference type="PANTHER" id="PTHR40074:SF2">
    <property type="entry name" value="O-ACETYLTRANSFERASE WECH"/>
    <property type="match status" value="1"/>
</dbReference>
<proteinExistence type="inferred from homology"/>
<sequence>MPTEKKILKTVFLIQLISSFLVVVGHYTASALNYTDHFWILALNQLSRYGTVLLTIATGFITAYSFDRKQPRFAPYIMGKIKFIFVPFVLAGILYHYLLFGGLPKDLPAFLNILLGKTGGHLYYIFMLFQYYLFAYLFRNLITKRNIVYWLLPLMGMQYLYIHVLHHEWLGLTTRHFLPTWIFTFYLGHTLYWYREKLFACLQQPLLLAGGTSLVLLSAVLFVLSDTMYVAVHLRFVLATALSFLLMLFLGQRIVDRLPIAFRKGFTYFIYLFHSAFITMFNRFAEKFGGDLEWIYDNVWLTLTGLAVTYLSTCVFALTIVRLMKRNRTSQSVTSVQA</sequence>
<dbReference type="PANTHER" id="PTHR40074">
    <property type="entry name" value="O-ACETYLTRANSFERASE WECH"/>
    <property type="match status" value="1"/>
</dbReference>
<feature type="transmembrane region" description="Helical" evidence="7">
    <location>
        <begin position="176"/>
        <end position="194"/>
    </location>
</feature>
<name>A0A938Y0J9_9BACL</name>
<keyword evidence="4 7" id="KW-0812">Transmembrane</keyword>
<organism evidence="9 10">
    <name type="scientific">Brevibacillus fulvus</name>
    <dbReference type="NCBI Taxonomy" id="1125967"/>
    <lineage>
        <taxon>Bacteria</taxon>
        <taxon>Bacillati</taxon>
        <taxon>Bacillota</taxon>
        <taxon>Bacilli</taxon>
        <taxon>Bacillales</taxon>
        <taxon>Paenibacillaceae</taxon>
        <taxon>Brevibacillus</taxon>
    </lineage>
</organism>
<protein>
    <submittedName>
        <fullName evidence="9">Peptidoglycan/LPS O-acetylase OafA/YrhL</fullName>
    </submittedName>
</protein>
<dbReference type="GO" id="GO:0016413">
    <property type="term" value="F:O-acetyltransferase activity"/>
    <property type="evidence" value="ECO:0007669"/>
    <property type="project" value="TreeGrafter"/>
</dbReference>
<dbReference type="EMBL" id="JAFBEB010000009">
    <property type="protein sequence ID" value="MBM7591110.1"/>
    <property type="molecule type" value="Genomic_DNA"/>
</dbReference>
<evidence type="ECO:0000256" key="3">
    <source>
        <dbReference type="ARBA" id="ARBA00022475"/>
    </source>
</evidence>
<gene>
    <name evidence="9" type="ORF">JOD01_002736</name>
</gene>
<keyword evidence="10" id="KW-1185">Reference proteome</keyword>
<feature type="transmembrane region" description="Helical" evidence="7">
    <location>
        <begin position="300"/>
        <end position="321"/>
    </location>
</feature>
<feature type="transmembrane region" description="Helical" evidence="7">
    <location>
        <begin position="49"/>
        <end position="67"/>
    </location>
</feature>
<evidence type="ECO:0000313" key="10">
    <source>
        <dbReference type="Proteomes" id="UP000717624"/>
    </source>
</evidence>
<keyword evidence="3" id="KW-1003">Cell membrane</keyword>
<reference evidence="9" key="1">
    <citation type="submission" date="2021-01" db="EMBL/GenBank/DDBJ databases">
        <title>Genomic Encyclopedia of Type Strains, Phase IV (KMG-IV): sequencing the most valuable type-strain genomes for metagenomic binning, comparative biology and taxonomic classification.</title>
        <authorList>
            <person name="Goeker M."/>
        </authorList>
    </citation>
    <scope>NUCLEOTIDE SEQUENCE</scope>
    <source>
        <strain evidence="9">DSM 25523</strain>
    </source>
</reference>
<comment type="similarity">
    <text evidence="2">Belongs to the acyltransferase 3 family.</text>
</comment>
<dbReference type="GO" id="GO:0009246">
    <property type="term" value="P:enterobacterial common antigen biosynthetic process"/>
    <property type="evidence" value="ECO:0007669"/>
    <property type="project" value="TreeGrafter"/>
</dbReference>